<accession>A0A0F5FH39</accession>
<proteinExistence type="predicted"/>
<sequence length="128" mass="13485">MFAKSLVAAAAIALSLAVPTMAQDAASPDGTWVDRWGTSFTFSLCGDGTQLCGVLNDIQGDSRTEENLQFVNQEVVRGTQTGPNKWEGDIALNGGNAKATVELTGADTLKITGCRAAILCSSIDYQRQ</sequence>
<gene>
    <name evidence="2" type="ORF">VE26_14900</name>
</gene>
<reference evidence="2 3" key="1">
    <citation type="submission" date="2015-03" db="EMBL/GenBank/DDBJ databases">
        <authorList>
            <person name="Hassan Y."/>
            <person name="Lepp D."/>
            <person name="Li X.-Z."/>
            <person name="Zhou T."/>
        </authorList>
    </citation>
    <scope>NUCLEOTIDE SEQUENCE [LARGE SCALE GENOMIC DNA]</scope>
    <source>
        <strain evidence="2 3">IPL18</strain>
    </source>
</reference>
<feature type="chain" id="PRO_5002486828" description="DUF2147 domain-containing protein" evidence="1">
    <location>
        <begin position="23"/>
        <end position="128"/>
    </location>
</feature>
<dbReference type="PATRIC" id="fig|429727.3.peg.3052"/>
<dbReference type="EMBL" id="JZEY01000061">
    <property type="protein sequence ID" value="KKB07905.1"/>
    <property type="molecule type" value="Genomic_DNA"/>
</dbReference>
<evidence type="ECO:0000313" key="3">
    <source>
        <dbReference type="Proteomes" id="UP000033649"/>
    </source>
</evidence>
<evidence type="ECO:0008006" key="4">
    <source>
        <dbReference type="Google" id="ProtNLM"/>
    </source>
</evidence>
<evidence type="ECO:0000313" key="2">
    <source>
        <dbReference type="EMBL" id="KKB07905.1"/>
    </source>
</evidence>
<evidence type="ECO:0000256" key="1">
    <source>
        <dbReference type="SAM" id="SignalP"/>
    </source>
</evidence>
<dbReference type="Proteomes" id="UP000033649">
    <property type="component" value="Unassembled WGS sequence"/>
</dbReference>
<comment type="caution">
    <text evidence="2">The sequence shown here is derived from an EMBL/GenBank/DDBJ whole genome shotgun (WGS) entry which is preliminary data.</text>
</comment>
<keyword evidence="3" id="KW-1185">Reference proteome</keyword>
<feature type="signal peptide" evidence="1">
    <location>
        <begin position="1"/>
        <end position="22"/>
    </location>
</feature>
<dbReference type="OrthoDB" id="7949529at2"/>
<name>A0A0F5FH39_9HYPH</name>
<protein>
    <recommendedName>
        <fullName evidence="4">DUF2147 domain-containing protein</fullName>
    </recommendedName>
</protein>
<keyword evidence="1" id="KW-0732">Signal</keyword>
<dbReference type="RefSeq" id="WP_046105935.1">
    <property type="nucleotide sequence ID" value="NZ_JZEY01000061.1"/>
</dbReference>
<dbReference type="AlphaFoldDB" id="A0A0F5FH39"/>
<organism evidence="2 3">
    <name type="scientific">Devosia chinhatensis</name>
    <dbReference type="NCBI Taxonomy" id="429727"/>
    <lineage>
        <taxon>Bacteria</taxon>
        <taxon>Pseudomonadati</taxon>
        <taxon>Pseudomonadota</taxon>
        <taxon>Alphaproteobacteria</taxon>
        <taxon>Hyphomicrobiales</taxon>
        <taxon>Devosiaceae</taxon>
        <taxon>Devosia</taxon>
    </lineage>
</organism>